<dbReference type="Proteomes" id="UP000290174">
    <property type="component" value="Unassembled WGS sequence"/>
</dbReference>
<sequence>MACDRQIPGRRWICRERPCGGKHARTAWWCSLSLTVLRIGNEFLPSDLIAEISAEECRDHKMIVLTPTPALRPILVY</sequence>
<dbReference type="AlphaFoldDB" id="A0A4Q0QPJ1"/>
<proteinExistence type="predicted"/>
<accession>A0A4Q0QPJ1</accession>
<evidence type="ECO:0000313" key="1">
    <source>
        <dbReference type="EMBL" id="RXG96785.1"/>
    </source>
</evidence>
<protein>
    <submittedName>
        <fullName evidence="1">Uncharacterized protein</fullName>
    </submittedName>
</protein>
<gene>
    <name evidence="1" type="ORF">EAS61_16150</name>
</gene>
<evidence type="ECO:0000313" key="2">
    <source>
        <dbReference type="Proteomes" id="UP000290174"/>
    </source>
</evidence>
<comment type="caution">
    <text evidence="1">The sequence shown here is derived from an EMBL/GenBank/DDBJ whole genome shotgun (WGS) entry which is preliminary data.</text>
</comment>
<name>A0A4Q0QPJ1_9BRAD</name>
<dbReference type="EMBL" id="RKMK01000012">
    <property type="protein sequence ID" value="RXG96785.1"/>
    <property type="molecule type" value="Genomic_DNA"/>
</dbReference>
<reference evidence="1 2" key="1">
    <citation type="submission" date="2018-11" db="EMBL/GenBank/DDBJ databases">
        <title>Bradyrhizobium sp. nov., isolated from effective nodules of peanut in China.</title>
        <authorList>
            <person name="Li Y."/>
        </authorList>
    </citation>
    <scope>NUCLEOTIDE SEQUENCE [LARGE SCALE GENOMIC DNA]</scope>
    <source>
        <strain evidence="1 2">CCBAU 51770</strain>
    </source>
</reference>
<organism evidence="1 2">
    <name type="scientific">Bradyrhizobium zhanjiangense</name>
    <dbReference type="NCBI Taxonomy" id="1325107"/>
    <lineage>
        <taxon>Bacteria</taxon>
        <taxon>Pseudomonadati</taxon>
        <taxon>Pseudomonadota</taxon>
        <taxon>Alphaproteobacteria</taxon>
        <taxon>Hyphomicrobiales</taxon>
        <taxon>Nitrobacteraceae</taxon>
        <taxon>Bradyrhizobium</taxon>
    </lineage>
</organism>